<feature type="non-terminal residue" evidence="2">
    <location>
        <position position="1"/>
    </location>
</feature>
<dbReference type="AlphaFoldDB" id="A0A699V5B5"/>
<dbReference type="EMBL" id="BKCJ011393154">
    <property type="protein sequence ID" value="GFD29273.1"/>
    <property type="molecule type" value="Genomic_DNA"/>
</dbReference>
<protein>
    <recommendedName>
        <fullName evidence="3">Lipocalin-like domain-containing protein</fullName>
    </recommendedName>
</protein>
<comment type="caution">
    <text evidence="2">The sequence shown here is derived from an EMBL/GenBank/DDBJ whole genome shotgun (WGS) entry which is preliminary data.</text>
</comment>
<sequence length="166" mass="18272">LSHLTPTTAPPMKKLVPLFTLTLLLAAGCQRRGGDVQPRNYDALALETGHWEWESTSAMSLGRRTPTTEGFTRQLVFGSDGNVMIQHNGKLNKKRLYTLSMGSLPRCGGSQPAVPVITYETDSDLPNNDRKTYSITKTPTGQSLWLTGEDACVDGGAFETYHWVKE</sequence>
<feature type="chain" id="PRO_5025654100" description="Lipocalin-like domain-containing protein" evidence="1">
    <location>
        <begin position="27"/>
        <end position="166"/>
    </location>
</feature>
<evidence type="ECO:0000256" key="1">
    <source>
        <dbReference type="SAM" id="SignalP"/>
    </source>
</evidence>
<feature type="signal peptide" evidence="1">
    <location>
        <begin position="1"/>
        <end position="26"/>
    </location>
</feature>
<evidence type="ECO:0000313" key="2">
    <source>
        <dbReference type="EMBL" id="GFD29273.1"/>
    </source>
</evidence>
<evidence type="ECO:0008006" key="3">
    <source>
        <dbReference type="Google" id="ProtNLM"/>
    </source>
</evidence>
<proteinExistence type="predicted"/>
<accession>A0A699V5B5</accession>
<gene>
    <name evidence="2" type="ORF">Tci_901242</name>
</gene>
<keyword evidence="1" id="KW-0732">Signal</keyword>
<name>A0A699V5B5_TANCI</name>
<organism evidence="2">
    <name type="scientific">Tanacetum cinerariifolium</name>
    <name type="common">Dalmatian daisy</name>
    <name type="synonym">Chrysanthemum cinerariifolium</name>
    <dbReference type="NCBI Taxonomy" id="118510"/>
    <lineage>
        <taxon>Eukaryota</taxon>
        <taxon>Viridiplantae</taxon>
        <taxon>Streptophyta</taxon>
        <taxon>Embryophyta</taxon>
        <taxon>Tracheophyta</taxon>
        <taxon>Spermatophyta</taxon>
        <taxon>Magnoliopsida</taxon>
        <taxon>eudicotyledons</taxon>
        <taxon>Gunneridae</taxon>
        <taxon>Pentapetalae</taxon>
        <taxon>asterids</taxon>
        <taxon>campanulids</taxon>
        <taxon>Asterales</taxon>
        <taxon>Asteraceae</taxon>
        <taxon>Asteroideae</taxon>
        <taxon>Anthemideae</taxon>
        <taxon>Anthemidinae</taxon>
        <taxon>Tanacetum</taxon>
    </lineage>
</organism>
<reference evidence="2" key="1">
    <citation type="journal article" date="2019" name="Sci. Rep.">
        <title>Draft genome of Tanacetum cinerariifolium, the natural source of mosquito coil.</title>
        <authorList>
            <person name="Yamashiro T."/>
            <person name="Shiraishi A."/>
            <person name="Satake H."/>
            <person name="Nakayama K."/>
        </authorList>
    </citation>
    <scope>NUCLEOTIDE SEQUENCE</scope>
</reference>